<comment type="catalytic activity">
    <reaction evidence="9">
        <text>L-seryl-[protein] + ATP = O-phospho-L-seryl-[protein] + ADP + H(+)</text>
        <dbReference type="Rhea" id="RHEA:17989"/>
        <dbReference type="Rhea" id="RHEA-COMP:9863"/>
        <dbReference type="Rhea" id="RHEA-COMP:11604"/>
        <dbReference type="ChEBI" id="CHEBI:15378"/>
        <dbReference type="ChEBI" id="CHEBI:29999"/>
        <dbReference type="ChEBI" id="CHEBI:30616"/>
        <dbReference type="ChEBI" id="CHEBI:83421"/>
        <dbReference type="ChEBI" id="CHEBI:456216"/>
        <dbReference type="EC" id="2.7.11.1"/>
    </reaction>
</comment>
<evidence type="ECO:0000256" key="10">
    <source>
        <dbReference type="SAM" id="MobiDB-lite"/>
    </source>
</evidence>
<dbReference type="GO" id="GO:0005737">
    <property type="term" value="C:cytoplasm"/>
    <property type="evidence" value="ECO:0007669"/>
    <property type="project" value="TreeGrafter"/>
</dbReference>
<dbReference type="InterPro" id="IPR011009">
    <property type="entry name" value="Kinase-like_dom_sf"/>
</dbReference>
<evidence type="ECO:0000256" key="7">
    <source>
        <dbReference type="ARBA" id="ARBA00033194"/>
    </source>
</evidence>
<evidence type="ECO:0000256" key="6">
    <source>
        <dbReference type="ARBA" id="ARBA00030980"/>
    </source>
</evidence>
<dbReference type="OrthoDB" id="3790807at2759"/>
<comment type="function">
    <text evidence="1">Component of the EKC/KEOPS complex that is required for the formation of a threonylcarbamoyl group on adenosine at position 37 (t(6)A37) in tRNAs that read codons beginning with adenine. The complex is probably involved in the transfer of the threonylcarbamoyl moiety of threonylcarbamoyl-AMP (TC-AMP) to the N6 group of A37. BUD32 has ATPase activity in the context of the EKC/KEOPS complex and likely plays a supporting role to the catalytic subunit KAE1. The EKC/KEOPS complex also promotes both telomere uncapping and telomere elongation. The complex is required for efficient recruitment of transcriptional coactivators.</text>
</comment>
<dbReference type="InterPro" id="IPR002110">
    <property type="entry name" value="Ankyrin_rpt"/>
</dbReference>
<dbReference type="Proteomes" id="UP000799757">
    <property type="component" value="Unassembled WGS sequence"/>
</dbReference>
<dbReference type="SUPFAM" id="SSF56112">
    <property type="entry name" value="Protein kinase-like (PK-like)"/>
    <property type="match status" value="1"/>
</dbReference>
<feature type="region of interest" description="Disordered" evidence="10">
    <location>
        <begin position="516"/>
        <end position="649"/>
    </location>
</feature>
<dbReference type="Pfam" id="PF00069">
    <property type="entry name" value="Pkinase"/>
    <property type="match status" value="1"/>
</dbReference>
<feature type="domain" description="Protein kinase" evidence="11">
    <location>
        <begin position="166"/>
        <end position="510"/>
    </location>
</feature>
<feature type="compositionally biased region" description="Polar residues" evidence="10">
    <location>
        <begin position="620"/>
        <end position="637"/>
    </location>
</feature>
<gene>
    <name evidence="12" type="ORF">K505DRAFT_322185</name>
</gene>
<dbReference type="InterPro" id="IPR008266">
    <property type="entry name" value="Tyr_kinase_AS"/>
</dbReference>
<reference evidence="12" key="1">
    <citation type="journal article" date="2020" name="Stud. Mycol.">
        <title>101 Dothideomycetes genomes: a test case for predicting lifestyles and emergence of pathogens.</title>
        <authorList>
            <person name="Haridas S."/>
            <person name="Albert R."/>
            <person name="Binder M."/>
            <person name="Bloem J."/>
            <person name="Labutti K."/>
            <person name="Salamov A."/>
            <person name="Andreopoulos B."/>
            <person name="Baker S."/>
            <person name="Barry K."/>
            <person name="Bills G."/>
            <person name="Bluhm B."/>
            <person name="Cannon C."/>
            <person name="Castanera R."/>
            <person name="Culley D."/>
            <person name="Daum C."/>
            <person name="Ezra D."/>
            <person name="Gonzalez J."/>
            <person name="Henrissat B."/>
            <person name="Kuo A."/>
            <person name="Liang C."/>
            <person name="Lipzen A."/>
            <person name="Lutzoni F."/>
            <person name="Magnuson J."/>
            <person name="Mondo S."/>
            <person name="Nolan M."/>
            <person name="Ohm R."/>
            <person name="Pangilinan J."/>
            <person name="Park H.-J."/>
            <person name="Ramirez L."/>
            <person name="Alfaro M."/>
            <person name="Sun H."/>
            <person name="Tritt A."/>
            <person name="Yoshinaga Y."/>
            <person name="Zwiers L.-H."/>
            <person name="Turgeon B."/>
            <person name="Goodwin S."/>
            <person name="Spatafora J."/>
            <person name="Crous P."/>
            <person name="Grigoriev I."/>
        </authorList>
    </citation>
    <scope>NUCLEOTIDE SEQUENCE</scope>
    <source>
        <strain evidence="12">CBS 109.77</strain>
    </source>
</reference>
<dbReference type="SMART" id="SM00248">
    <property type="entry name" value="ANK"/>
    <property type="match status" value="3"/>
</dbReference>
<accession>A0A6A6XPS9</accession>
<dbReference type="EC" id="2.7.11.1" evidence="3"/>
<comment type="catalytic activity">
    <reaction evidence="8">
        <text>L-threonyl-[protein] + ATP = O-phospho-L-threonyl-[protein] + ADP + H(+)</text>
        <dbReference type="Rhea" id="RHEA:46608"/>
        <dbReference type="Rhea" id="RHEA-COMP:11060"/>
        <dbReference type="Rhea" id="RHEA-COMP:11605"/>
        <dbReference type="ChEBI" id="CHEBI:15378"/>
        <dbReference type="ChEBI" id="CHEBI:30013"/>
        <dbReference type="ChEBI" id="CHEBI:30616"/>
        <dbReference type="ChEBI" id="CHEBI:61977"/>
        <dbReference type="ChEBI" id="CHEBI:456216"/>
        <dbReference type="EC" id="2.7.11.1"/>
    </reaction>
</comment>
<dbReference type="GO" id="GO:0005634">
    <property type="term" value="C:nucleus"/>
    <property type="evidence" value="ECO:0007669"/>
    <property type="project" value="TreeGrafter"/>
</dbReference>
<evidence type="ECO:0000313" key="13">
    <source>
        <dbReference type="Proteomes" id="UP000799757"/>
    </source>
</evidence>
<dbReference type="PROSITE" id="PS50011">
    <property type="entry name" value="PROTEIN_KINASE_DOM"/>
    <property type="match status" value="1"/>
</dbReference>
<comment type="subunit">
    <text evidence="2">Component of the EKC/KEOPS complex composed of at least BUD32, CGI121, GON7, KAE1 and PCC1; the whole complex dimerizes.</text>
</comment>
<dbReference type="Pfam" id="PF12796">
    <property type="entry name" value="Ank_2"/>
    <property type="match status" value="1"/>
</dbReference>
<dbReference type="GO" id="GO:0005524">
    <property type="term" value="F:ATP binding"/>
    <property type="evidence" value="ECO:0007669"/>
    <property type="project" value="InterPro"/>
</dbReference>
<dbReference type="InterPro" id="IPR000719">
    <property type="entry name" value="Prot_kinase_dom"/>
</dbReference>
<protein>
    <recommendedName>
        <fullName evidence="5">EKC/KEOPS complex subunit BUD32</fullName>
        <ecNumber evidence="3">2.7.11.1</ecNumber>
    </recommendedName>
    <alternativeName>
        <fullName evidence="6 7">Atypical Serine/threonine protein kinase BUD32</fullName>
    </alternativeName>
    <alternativeName>
        <fullName evidence="4">EKC/KEOPS complex subunit bud32</fullName>
    </alternativeName>
</protein>
<name>A0A6A6XPS9_9PLEO</name>
<keyword evidence="12" id="KW-0418">Kinase</keyword>
<dbReference type="PANTHER" id="PTHR44167">
    <property type="entry name" value="OVARIAN-SPECIFIC SERINE/THREONINE-PROTEIN KINASE LOK-RELATED"/>
    <property type="match status" value="1"/>
</dbReference>
<evidence type="ECO:0000256" key="5">
    <source>
        <dbReference type="ARBA" id="ARBA00019973"/>
    </source>
</evidence>
<evidence type="ECO:0000256" key="2">
    <source>
        <dbReference type="ARBA" id="ARBA00011534"/>
    </source>
</evidence>
<evidence type="ECO:0000256" key="8">
    <source>
        <dbReference type="ARBA" id="ARBA00047899"/>
    </source>
</evidence>
<sequence>MSSEDLLRDFKTQIKILDARLTKETKYSGQLNIQFIPIADLRTILNRDAVYSLMRCRTAEASDHGDLDKCVEDAETHFLRTIATLISASDKKSLAKLFDCLLKIIPQDSFRILSDDQLPLSLNDAKARFGDEKGRSFHSNQFSFCALEFKEGKDHHLADNVRLPIVHVGEEKGRGAVGIVHPVTIARGHWTDKNGMSNSEHERVFAQKVFNVVAANNDTDNNDKFQGELQKLKELRRSTTTHKNITYHLASLEERGGQRQSLFYELAEQSLDQLLASPAQPKEWGWPKKAAFMRNATDVLHALYWLHDFRPDCAVYHFDISPRNILIFMENGKAVWKLSDFDLSEFKYRKDWFSSNISSAGWNQNDLSSVHCAQAPSSYRSPEVFDGGRVGPESDVWSFACILSLVLSYLHNGGEAVHEFHKTRIRKNPHGGKKVDFFYEQGDTLGQSKGVHPSVTAWFRKLREEQECFHHAEYVSQLTKRLVDKVFGECDKKKRIYAKNLHQILAHELYRYQQAHEKTDGKSEQDEYTPVDDTSISESIMQRVAKNGATDQRNTSTREFSAASSSGISDERSALSSSSVPHTRPTSQSYGIISMDVRSPATPPLTPTQSRETVPRSLPEQASSDSVASLPQESSSSPPIPYQEYPSDSVISRHKSSPCTLFCSDSNLNTLAALLNDSARDLNTTCRGCGLTPLQHAANCSDAEVLRTLIESVPNIDLEQVCGSGRTVLMECCYEKQVESAIILKEKGATLDKAQFKAMKKRVPRRLRDAFQREL</sequence>
<dbReference type="AlphaFoldDB" id="A0A6A6XPS9"/>
<organism evidence="12 13">
    <name type="scientific">Melanomma pulvis-pyrius CBS 109.77</name>
    <dbReference type="NCBI Taxonomy" id="1314802"/>
    <lineage>
        <taxon>Eukaryota</taxon>
        <taxon>Fungi</taxon>
        <taxon>Dikarya</taxon>
        <taxon>Ascomycota</taxon>
        <taxon>Pezizomycotina</taxon>
        <taxon>Dothideomycetes</taxon>
        <taxon>Pleosporomycetidae</taxon>
        <taxon>Pleosporales</taxon>
        <taxon>Melanommataceae</taxon>
        <taxon>Melanomma</taxon>
    </lineage>
</organism>
<dbReference type="Gene3D" id="1.25.40.20">
    <property type="entry name" value="Ankyrin repeat-containing domain"/>
    <property type="match status" value="1"/>
</dbReference>
<evidence type="ECO:0000256" key="1">
    <source>
        <dbReference type="ARBA" id="ARBA00003747"/>
    </source>
</evidence>
<dbReference type="SMART" id="SM00220">
    <property type="entry name" value="S_TKc"/>
    <property type="match status" value="1"/>
</dbReference>
<dbReference type="InterPro" id="IPR036770">
    <property type="entry name" value="Ankyrin_rpt-contain_sf"/>
</dbReference>
<keyword evidence="12" id="KW-0808">Transferase</keyword>
<dbReference type="PROSITE" id="PS00109">
    <property type="entry name" value="PROTEIN_KINASE_TYR"/>
    <property type="match status" value="1"/>
</dbReference>
<evidence type="ECO:0000259" key="11">
    <source>
        <dbReference type="PROSITE" id="PS50011"/>
    </source>
</evidence>
<keyword evidence="13" id="KW-1185">Reference proteome</keyword>
<evidence type="ECO:0000256" key="4">
    <source>
        <dbReference type="ARBA" id="ARBA00013948"/>
    </source>
</evidence>
<feature type="compositionally biased region" description="Polar residues" evidence="10">
    <location>
        <begin position="549"/>
        <end position="591"/>
    </location>
</feature>
<feature type="compositionally biased region" description="Basic and acidic residues" evidence="10">
    <location>
        <begin position="516"/>
        <end position="525"/>
    </location>
</feature>
<evidence type="ECO:0000256" key="3">
    <source>
        <dbReference type="ARBA" id="ARBA00012513"/>
    </source>
</evidence>
<dbReference type="PANTHER" id="PTHR44167:SF24">
    <property type="entry name" value="SERINE_THREONINE-PROTEIN KINASE CHK2"/>
    <property type="match status" value="1"/>
</dbReference>
<evidence type="ECO:0000256" key="9">
    <source>
        <dbReference type="ARBA" id="ARBA00048679"/>
    </source>
</evidence>
<proteinExistence type="predicted"/>
<dbReference type="GO" id="GO:0044773">
    <property type="term" value="P:mitotic DNA damage checkpoint signaling"/>
    <property type="evidence" value="ECO:0007669"/>
    <property type="project" value="TreeGrafter"/>
</dbReference>
<evidence type="ECO:0000313" key="12">
    <source>
        <dbReference type="EMBL" id="KAF2797955.1"/>
    </source>
</evidence>
<dbReference type="SUPFAM" id="SSF48403">
    <property type="entry name" value="Ankyrin repeat"/>
    <property type="match status" value="1"/>
</dbReference>
<dbReference type="GO" id="GO:0004674">
    <property type="term" value="F:protein serine/threonine kinase activity"/>
    <property type="evidence" value="ECO:0007669"/>
    <property type="project" value="UniProtKB-EC"/>
</dbReference>
<dbReference type="EMBL" id="MU001794">
    <property type="protein sequence ID" value="KAF2797955.1"/>
    <property type="molecule type" value="Genomic_DNA"/>
</dbReference>
<dbReference type="Gene3D" id="1.10.510.10">
    <property type="entry name" value="Transferase(Phosphotransferase) domain 1"/>
    <property type="match status" value="1"/>
</dbReference>